<feature type="region of interest" description="Disordered" evidence="12">
    <location>
        <begin position="390"/>
        <end position="433"/>
    </location>
</feature>
<accession>A0A2R6XPB9</accession>
<dbReference type="GO" id="GO:0004842">
    <property type="term" value="F:ubiquitin-protein transferase activity"/>
    <property type="evidence" value="ECO:0000318"/>
    <property type="project" value="GO_Central"/>
</dbReference>
<evidence type="ECO:0000256" key="5">
    <source>
        <dbReference type="ARBA" id="ARBA00022723"/>
    </source>
</evidence>
<dbReference type="PANTHER" id="PTHR23328">
    <property type="entry name" value="RING-TYPE DOMAIN-CONTAINING PROTEIN"/>
    <property type="match status" value="1"/>
</dbReference>
<dbReference type="GO" id="GO:0006302">
    <property type="term" value="P:double-strand break repair"/>
    <property type="evidence" value="ECO:0000318"/>
    <property type="project" value="GO_Central"/>
</dbReference>
<comment type="subcellular location">
    <subcellularLocation>
        <location evidence="2">Nucleus</location>
    </subcellularLocation>
</comment>
<keyword evidence="8" id="KW-0833">Ubl conjugation pathway</keyword>
<evidence type="ECO:0000256" key="10">
    <source>
        <dbReference type="ARBA" id="ARBA00023242"/>
    </source>
</evidence>
<dbReference type="Gramene" id="Mp3g05360.1">
    <property type="protein sequence ID" value="Mp3g05360.1.cds"/>
    <property type="gene ID" value="Mp3g05360"/>
</dbReference>
<dbReference type="GO" id="GO:0031491">
    <property type="term" value="F:nucleosome binding"/>
    <property type="evidence" value="ECO:0000318"/>
    <property type="project" value="GO_Central"/>
</dbReference>
<feature type="compositionally biased region" description="Polar residues" evidence="12">
    <location>
        <begin position="22"/>
        <end position="48"/>
    </location>
</feature>
<keyword evidence="9" id="KW-0862">Zinc</keyword>
<evidence type="ECO:0000256" key="11">
    <source>
        <dbReference type="PROSITE-ProRule" id="PRU00175"/>
    </source>
</evidence>
<reference evidence="15" key="1">
    <citation type="journal article" date="2017" name="Cell">
        <title>Insights into land plant evolution garnered from the Marchantia polymorpha genome.</title>
        <authorList>
            <person name="Bowman J.L."/>
            <person name="Kohchi T."/>
            <person name="Yamato K.T."/>
            <person name="Jenkins J."/>
            <person name="Shu S."/>
            <person name="Ishizaki K."/>
            <person name="Yamaoka S."/>
            <person name="Nishihama R."/>
            <person name="Nakamura Y."/>
            <person name="Berger F."/>
            <person name="Adam C."/>
            <person name="Aki S.S."/>
            <person name="Althoff F."/>
            <person name="Araki T."/>
            <person name="Arteaga-Vazquez M.A."/>
            <person name="Balasubrmanian S."/>
            <person name="Barry K."/>
            <person name="Bauer D."/>
            <person name="Boehm C.R."/>
            <person name="Briginshaw L."/>
            <person name="Caballero-Perez J."/>
            <person name="Catarino B."/>
            <person name="Chen F."/>
            <person name="Chiyoda S."/>
            <person name="Chovatia M."/>
            <person name="Davies K.M."/>
            <person name="Delmans M."/>
            <person name="Demura T."/>
            <person name="Dierschke T."/>
            <person name="Dolan L."/>
            <person name="Dorantes-Acosta A.E."/>
            <person name="Eklund D.M."/>
            <person name="Florent S.N."/>
            <person name="Flores-Sandoval E."/>
            <person name="Fujiyama A."/>
            <person name="Fukuzawa H."/>
            <person name="Galik B."/>
            <person name="Grimanelli D."/>
            <person name="Grimwood J."/>
            <person name="Grossniklaus U."/>
            <person name="Hamada T."/>
            <person name="Haseloff J."/>
            <person name="Hetherington A.J."/>
            <person name="Higo A."/>
            <person name="Hirakawa Y."/>
            <person name="Hundley H.N."/>
            <person name="Ikeda Y."/>
            <person name="Inoue K."/>
            <person name="Inoue S.I."/>
            <person name="Ishida S."/>
            <person name="Jia Q."/>
            <person name="Kakita M."/>
            <person name="Kanazawa T."/>
            <person name="Kawai Y."/>
            <person name="Kawashima T."/>
            <person name="Kennedy M."/>
            <person name="Kinose K."/>
            <person name="Kinoshita T."/>
            <person name="Kohara Y."/>
            <person name="Koide E."/>
            <person name="Komatsu K."/>
            <person name="Kopischke S."/>
            <person name="Kubo M."/>
            <person name="Kyozuka J."/>
            <person name="Lagercrantz U."/>
            <person name="Lin S.S."/>
            <person name="Lindquist E."/>
            <person name="Lipzen A.M."/>
            <person name="Lu C.W."/>
            <person name="De Luna E."/>
            <person name="Martienssen R.A."/>
            <person name="Minamino N."/>
            <person name="Mizutani M."/>
            <person name="Mizutani M."/>
            <person name="Mochizuki N."/>
            <person name="Monte I."/>
            <person name="Mosher R."/>
            <person name="Nagasaki H."/>
            <person name="Nakagami H."/>
            <person name="Naramoto S."/>
            <person name="Nishitani K."/>
            <person name="Ohtani M."/>
            <person name="Okamoto T."/>
            <person name="Okumura M."/>
            <person name="Phillips J."/>
            <person name="Pollak B."/>
            <person name="Reinders A."/>
            <person name="Rovekamp M."/>
            <person name="Sano R."/>
            <person name="Sawa S."/>
            <person name="Schmid M.W."/>
            <person name="Shirakawa M."/>
            <person name="Solano R."/>
            <person name="Spunde A."/>
            <person name="Suetsugu N."/>
            <person name="Sugano S."/>
            <person name="Sugiyama A."/>
            <person name="Sun R."/>
            <person name="Suzuki Y."/>
            <person name="Takenaka M."/>
            <person name="Takezawa D."/>
            <person name="Tomogane H."/>
            <person name="Tsuzuki M."/>
            <person name="Ueda T."/>
            <person name="Umeda M."/>
            <person name="Ward J.M."/>
            <person name="Watanabe Y."/>
            <person name="Yazaki K."/>
            <person name="Yokoyama R."/>
            <person name="Yoshitake Y."/>
            <person name="Yotsui I."/>
            <person name="Zachgo S."/>
            <person name="Schmutz J."/>
        </authorList>
    </citation>
    <scope>NUCLEOTIDE SEQUENCE [LARGE SCALE GENOMIC DNA]</scope>
    <source>
        <strain evidence="15">Tak-1</strain>
    </source>
</reference>
<dbReference type="PROSITE" id="PS00518">
    <property type="entry name" value="ZF_RING_1"/>
    <property type="match status" value="1"/>
</dbReference>
<name>A0A2R6XPB9_MARPO</name>
<gene>
    <name evidence="14" type="ORF">MARPO_0006s0009</name>
</gene>
<dbReference type="GO" id="GO:0005634">
    <property type="term" value="C:nucleus"/>
    <property type="evidence" value="ECO:0000318"/>
    <property type="project" value="GO_Central"/>
</dbReference>
<evidence type="ECO:0000256" key="4">
    <source>
        <dbReference type="ARBA" id="ARBA00022679"/>
    </source>
</evidence>
<evidence type="ECO:0000256" key="1">
    <source>
        <dbReference type="ARBA" id="ARBA00000900"/>
    </source>
</evidence>
<dbReference type="SMART" id="SM00184">
    <property type="entry name" value="RING"/>
    <property type="match status" value="1"/>
</dbReference>
<keyword evidence="10" id="KW-0539">Nucleus</keyword>
<keyword evidence="5" id="KW-0479">Metal-binding</keyword>
<evidence type="ECO:0000256" key="6">
    <source>
        <dbReference type="ARBA" id="ARBA00022763"/>
    </source>
</evidence>
<dbReference type="AlphaFoldDB" id="A0A2R6XPB9"/>
<dbReference type="SUPFAM" id="SSF57850">
    <property type="entry name" value="RING/U-box"/>
    <property type="match status" value="1"/>
</dbReference>
<sequence>MHTARRDVVGVNLSHQFERTSLGMSSDQGSVGRQPEGSETTASSQQGVSKEDEDDSAAEVGGSFVTLSGEPHPEAPADSSEGAALLSPGFRSVAAMAGWDDEALMMAALNQSPAVATGPQNVDECEPPCAVPDSPVCRDRKRDKRTPLSSARRHRRVRWHGNNGSPLVRVPMKALPLLSDSDKGSNNVEEENCHCSSSAKRDKENMVPGTSMGRKNSESKGKLKEKTPMKEKTPTKPPYMDQLREELSCAVCLDICFEPSTISCGHSFCGTCLQSVLKMCGPKCPKCRQPLRSETLRSCRINTVLWNTIQILFPQECAARQTDKQTQQDQEEEAGLVAKNGNGSLGVRPSRLQPWRSSSSAFSSTVNRISVMGTLRSSFQAAAQFIGDDREIGSTRRGDDEVRHVSTSSGPVSQQEIASQRSQSRSGRIRRARQEQVDAALAARLQQAELMMGSRVEEAPLEEPRQAAYTRSWNHNRPRYGGTVALAAANLRTVASRATRHRTRPQS</sequence>
<dbReference type="GO" id="GO:0061630">
    <property type="term" value="F:ubiquitin protein ligase activity"/>
    <property type="evidence" value="ECO:0007669"/>
    <property type="project" value="UniProtKB-EC"/>
</dbReference>
<evidence type="ECO:0000256" key="2">
    <source>
        <dbReference type="ARBA" id="ARBA00004123"/>
    </source>
</evidence>
<dbReference type="InterPro" id="IPR051657">
    <property type="entry name" value="RNF168/RNF169_E3_ubiq-ligase"/>
</dbReference>
<comment type="catalytic activity">
    <reaction evidence="1">
        <text>S-ubiquitinyl-[E2 ubiquitin-conjugating enzyme]-L-cysteine + [acceptor protein]-L-lysine = [E2 ubiquitin-conjugating enzyme]-L-cysteine + N(6)-ubiquitinyl-[acceptor protein]-L-lysine.</text>
        <dbReference type="EC" id="2.3.2.27"/>
    </reaction>
</comment>
<dbReference type="Gene3D" id="3.30.40.10">
    <property type="entry name" value="Zinc/RING finger domain, C3HC4 (zinc finger)"/>
    <property type="match status" value="1"/>
</dbReference>
<dbReference type="InterPro" id="IPR001841">
    <property type="entry name" value="Znf_RING"/>
</dbReference>
<feature type="compositionally biased region" description="Basic and acidic residues" evidence="12">
    <location>
        <begin position="390"/>
        <end position="404"/>
    </location>
</feature>
<dbReference type="GO" id="GO:0035861">
    <property type="term" value="C:site of double-strand break"/>
    <property type="evidence" value="ECO:0000318"/>
    <property type="project" value="GO_Central"/>
</dbReference>
<feature type="region of interest" description="Disordered" evidence="12">
    <location>
        <begin position="1"/>
        <end position="84"/>
    </location>
</feature>
<dbReference type="OMA" id="KPNDHEG"/>
<evidence type="ECO:0000256" key="8">
    <source>
        <dbReference type="ARBA" id="ARBA00022786"/>
    </source>
</evidence>
<dbReference type="PROSITE" id="PS50089">
    <property type="entry name" value="ZF_RING_2"/>
    <property type="match status" value="1"/>
</dbReference>
<evidence type="ECO:0000256" key="3">
    <source>
        <dbReference type="ARBA" id="ARBA00012483"/>
    </source>
</evidence>
<proteinExistence type="predicted"/>
<evidence type="ECO:0000313" key="14">
    <source>
        <dbReference type="EMBL" id="PTQ47957.1"/>
    </source>
</evidence>
<organism evidence="14 15">
    <name type="scientific">Marchantia polymorpha</name>
    <name type="common">Common liverwort</name>
    <name type="synonym">Marchantia aquatica</name>
    <dbReference type="NCBI Taxonomy" id="3197"/>
    <lineage>
        <taxon>Eukaryota</taxon>
        <taxon>Viridiplantae</taxon>
        <taxon>Streptophyta</taxon>
        <taxon>Embryophyta</taxon>
        <taxon>Marchantiophyta</taxon>
        <taxon>Marchantiopsida</taxon>
        <taxon>Marchantiidae</taxon>
        <taxon>Marchantiales</taxon>
        <taxon>Marchantiaceae</taxon>
        <taxon>Marchantia</taxon>
    </lineage>
</organism>
<feature type="region of interest" description="Disordered" evidence="12">
    <location>
        <begin position="322"/>
        <end position="357"/>
    </location>
</feature>
<keyword evidence="15" id="KW-1185">Reference proteome</keyword>
<feature type="compositionally biased region" description="Polar residues" evidence="12">
    <location>
        <begin position="405"/>
        <end position="418"/>
    </location>
</feature>
<evidence type="ECO:0000256" key="7">
    <source>
        <dbReference type="ARBA" id="ARBA00022771"/>
    </source>
</evidence>
<dbReference type="Pfam" id="PF00097">
    <property type="entry name" value="zf-C3HC4"/>
    <property type="match status" value="1"/>
</dbReference>
<evidence type="ECO:0000259" key="13">
    <source>
        <dbReference type="PROSITE" id="PS50089"/>
    </source>
</evidence>
<dbReference type="PANTHER" id="PTHR23328:SF0">
    <property type="entry name" value="RING-TYPE DOMAIN-CONTAINING PROTEIN"/>
    <property type="match status" value="1"/>
</dbReference>
<feature type="compositionally biased region" description="Basic and acidic residues" evidence="12">
    <location>
        <begin position="215"/>
        <end position="234"/>
    </location>
</feature>
<dbReference type="EMBL" id="KZ772678">
    <property type="protein sequence ID" value="PTQ47957.1"/>
    <property type="molecule type" value="Genomic_DNA"/>
</dbReference>
<feature type="region of interest" description="Disordered" evidence="12">
    <location>
        <begin position="180"/>
        <end position="239"/>
    </location>
</feature>
<dbReference type="InterPro" id="IPR017907">
    <property type="entry name" value="Znf_RING_CS"/>
</dbReference>
<evidence type="ECO:0000256" key="12">
    <source>
        <dbReference type="SAM" id="MobiDB-lite"/>
    </source>
</evidence>
<dbReference type="GO" id="GO:0008270">
    <property type="term" value="F:zinc ion binding"/>
    <property type="evidence" value="ECO:0007669"/>
    <property type="project" value="UniProtKB-KW"/>
</dbReference>
<feature type="domain" description="RING-type" evidence="13">
    <location>
        <begin position="249"/>
        <end position="288"/>
    </location>
</feature>
<dbReference type="Proteomes" id="UP000244005">
    <property type="component" value="Unassembled WGS sequence"/>
</dbReference>
<keyword evidence="7 11" id="KW-0863">Zinc-finger</keyword>
<dbReference type="InterPro" id="IPR018957">
    <property type="entry name" value="Znf_C3HC4_RING-type"/>
</dbReference>
<dbReference type="EC" id="2.3.2.27" evidence="3"/>
<feature type="region of interest" description="Disordered" evidence="12">
    <location>
        <begin position="136"/>
        <end position="165"/>
    </location>
</feature>
<keyword evidence="6" id="KW-0227">DNA damage</keyword>
<evidence type="ECO:0000313" key="15">
    <source>
        <dbReference type="Proteomes" id="UP000244005"/>
    </source>
</evidence>
<protein>
    <recommendedName>
        <fullName evidence="3">RING-type E3 ubiquitin transferase</fullName>
        <ecNumber evidence="3">2.3.2.27</ecNumber>
    </recommendedName>
</protein>
<evidence type="ECO:0000256" key="9">
    <source>
        <dbReference type="ARBA" id="ARBA00022833"/>
    </source>
</evidence>
<dbReference type="InterPro" id="IPR013083">
    <property type="entry name" value="Znf_RING/FYVE/PHD"/>
</dbReference>
<dbReference type="OrthoDB" id="6105938at2759"/>
<keyword evidence="4" id="KW-0808">Transferase</keyword>